<dbReference type="Gene3D" id="3.50.50.60">
    <property type="entry name" value="FAD/NAD(P)-binding domain"/>
    <property type="match status" value="1"/>
</dbReference>
<dbReference type="OrthoDB" id="417877at2759"/>
<dbReference type="InterPro" id="IPR002938">
    <property type="entry name" value="FAD-bd"/>
</dbReference>
<reference evidence="5 6" key="1">
    <citation type="journal article" date="2016" name="Mol. Biol. Evol.">
        <title>Comparative Genomics of Early-Diverging Mushroom-Forming Fungi Provides Insights into the Origins of Lignocellulose Decay Capabilities.</title>
        <authorList>
            <person name="Nagy L.G."/>
            <person name="Riley R."/>
            <person name="Tritt A."/>
            <person name="Adam C."/>
            <person name="Daum C."/>
            <person name="Floudas D."/>
            <person name="Sun H."/>
            <person name="Yadav J.S."/>
            <person name="Pangilinan J."/>
            <person name="Larsson K.H."/>
            <person name="Matsuura K."/>
            <person name="Barry K."/>
            <person name="Labutti K."/>
            <person name="Kuo R."/>
            <person name="Ohm R.A."/>
            <person name="Bhattacharya S.S."/>
            <person name="Shirouzu T."/>
            <person name="Yoshinaga Y."/>
            <person name="Martin F.M."/>
            <person name="Grigoriev I.V."/>
            <person name="Hibbett D.S."/>
        </authorList>
    </citation>
    <scope>NUCLEOTIDE SEQUENCE [LARGE SCALE GENOMIC DNA]</scope>
    <source>
        <strain evidence="5 6">L-15889</strain>
    </source>
</reference>
<keyword evidence="3" id="KW-0560">Oxidoreductase</keyword>
<keyword evidence="2" id="KW-0274">FAD</keyword>
<evidence type="ECO:0000313" key="6">
    <source>
        <dbReference type="Proteomes" id="UP000076727"/>
    </source>
</evidence>
<dbReference type="InterPro" id="IPR036188">
    <property type="entry name" value="FAD/NAD-bd_sf"/>
</dbReference>
<dbReference type="PANTHER" id="PTHR46720">
    <property type="entry name" value="HYDROXYLASE, PUTATIVE (AFU_ORTHOLOGUE AFUA_3G01460)-RELATED"/>
    <property type="match status" value="1"/>
</dbReference>
<evidence type="ECO:0000256" key="1">
    <source>
        <dbReference type="ARBA" id="ARBA00022630"/>
    </source>
</evidence>
<evidence type="ECO:0000259" key="4">
    <source>
        <dbReference type="Pfam" id="PF01494"/>
    </source>
</evidence>
<dbReference type="GO" id="GO:0071949">
    <property type="term" value="F:FAD binding"/>
    <property type="evidence" value="ECO:0007669"/>
    <property type="project" value="InterPro"/>
</dbReference>
<gene>
    <name evidence="5" type="ORF">DAEQUDRAFT_680182</name>
</gene>
<feature type="domain" description="FAD-binding" evidence="4">
    <location>
        <begin position="28"/>
        <end position="130"/>
    </location>
</feature>
<dbReference type="EMBL" id="KV429173">
    <property type="protein sequence ID" value="KZT63552.1"/>
    <property type="molecule type" value="Genomic_DNA"/>
</dbReference>
<dbReference type="GO" id="GO:0016491">
    <property type="term" value="F:oxidoreductase activity"/>
    <property type="evidence" value="ECO:0007669"/>
    <property type="project" value="UniProtKB-KW"/>
</dbReference>
<evidence type="ECO:0000313" key="5">
    <source>
        <dbReference type="EMBL" id="KZT63552.1"/>
    </source>
</evidence>
<organism evidence="5 6">
    <name type="scientific">Daedalea quercina L-15889</name>
    <dbReference type="NCBI Taxonomy" id="1314783"/>
    <lineage>
        <taxon>Eukaryota</taxon>
        <taxon>Fungi</taxon>
        <taxon>Dikarya</taxon>
        <taxon>Basidiomycota</taxon>
        <taxon>Agaricomycotina</taxon>
        <taxon>Agaricomycetes</taxon>
        <taxon>Polyporales</taxon>
        <taxon>Fomitopsis</taxon>
    </lineage>
</organism>
<keyword evidence="6" id="KW-1185">Reference proteome</keyword>
<keyword evidence="1" id="KW-0285">Flavoprotein</keyword>
<dbReference type="Proteomes" id="UP000076727">
    <property type="component" value="Unassembled WGS sequence"/>
</dbReference>
<dbReference type="PANTHER" id="PTHR46720:SF3">
    <property type="entry name" value="FAD-BINDING DOMAIN-CONTAINING PROTEIN-RELATED"/>
    <property type="match status" value="1"/>
</dbReference>
<dbReference type="PRINTS" id="PR00420">
    <property type="entry name" value="RNGMNOXGNASE"/>
</dbReference>
<feature type="non-terminal residue" evidence="5">
    <location>
        <position position="1"/>
    </location>
</feature>
<dbReference type="GO" id="GO:0044550">
    <property type="term" value="P:secondary metabolite biosynthetic process"/>
    <property type="evidence" value="ECO:0007669"/>
    <property type="project" value="TreeGrafter"/>
</dbReference>
<proteinExistence type="predicted"/>
<protein>
    <recommendedName>
        <fullName evidence="4">FAD-binding domain-containing protein</fullName>
    </recommendedName>
</protein>
<dbReference type="SUPFAM" id="SSF51905">
    <property type="entry name" value="FAD/NAD(P)-binding domain"/>
    <property type="match status" value="1"/>
</dbReference>
<evidence type="ECO:0000256" key="2">
    <source>
        <dbReference type="ARBA" id="ARBA00022827"/>
    </source>
</evidence>
<name>A0A165KT97_9APHY</name>
<sequence>INVVAFVTNPEGEGTKYEGAWSREASKQEIVDEYADWESWVVQLFNASAWVINVAPKLPTYVGERVALLGDAAHAMTPHQGSGAGQAIEDGYILASLLADPRATRETLPRVLQVYDSIRRPFSQSIVQRSRATGMLCDYILSPSELGNDVDLSAITGDSEADDLEKRNSAIQQLLLWASETTIMGDRDRALQALDAALAV</sequence>
<dbReference type="Pfam" id="PF01494">
    <property type="entry name" value="FAD_binding_3"/>
    <property type="match status" value="1"/>
</dbReference>
<evidence type="ECO:0000256" key="3">
    <source>
        <dbReference type="ARBA" id="ARBA00023002"/>
    </source>
</evidence>
<accession>A0A165KT97</accession>
<dbReference type="STRING" id="1314783.A0A165KT97"/>
<dbReference type="AlphaFoldDB" id="A0A165KT97"/>
<dbReference type="InterPro" id="IPR051104">
    <property type="entry name" value="FAD_monoxygenase"/>
</dbReference>